<dbReference type="GO" id="GO:0000150">
    <property type="term" value="F:DNA strand exchange activity"/>
    <property type="evidence" value="ECO:0007669"/>
    <property type="project" value="InterPro"/>
</dbReference>
<dbReference type="Pfam" id="PF00239">
    <property type="entry name" value="Resolvase"/>
    <property type="match status" value="1"/>
</dbReference>
<dbReference type="Pfam" id="PF07508">
    <property type="entry name" value="Recombinase"/>
    <property type="match status" value="1"/>
</dbReference>
<dbReference type="InterPro" id="IPR050639">
    <property type="entry name" value="SSR_resolvase"/>
</dbReference>
<dbReference type="InterPro" id="IPR011109">
    <property type="entry name" value="DNA_bind_recombinase_dom"/>
</dbReference>
<name>A0A6N1AFV6_9PROT</name>
<keyword evidence="2" id="KW-0614">Plasmid</keyword>
<dbReference type="OrthoDB" id="7475655at2"/>
<dbReference type="EMBL" id="CP054618">
    <property type="protein sequence ID" value="QKS50353.1"/>
    <property type="molecule type" value="Genomic_DNA"/>
</dbReference>
<dbReference type="InterPro" id="IPR038109">
    <property type="entry name" value="DNA_bind_recomb_sf"/>
</dbReference>
<dbReference type="Proteomes" id="UP000509702">
    <property type="component" value="Plasmid unnamed4"/>
</dbReference>
<dbReference type="PANTHER" id="PTHR30461">
    <property type="entry name" value="DNA-INVERTASE FROM LAMBDOID PROPHAGE"/>
    <property type="match status" value="1"/>
</dbReference>
<sequence>MILSPKIEARHQRLQAVVYIRQSTPKQVQSNQESTRRQYQLAERARQMGWPASQIRVIDEDLGLSGASSRQRTGFQKLVAAIGLGEVGIILVTEVSRLSRCNSDWHRVIELCGVFRTLIADEDGVYDARDPNDLLLLGVKGTLFAAELHILRGRMRGNLLNKARRGELAQRLPVGFRRRHDGVAVQDPDDAVRLAIATVFERFAVLRNARAVQRHFLENQLLLPRCAQTGATAGSISWARPTYQMILQILTNPAYAGVFVYGRRKWEVVPGEPPTTVNRRVALAEWDIVVPDVYPACLTYDVYQANRRALRGNLYNFARKGDGAPREGLALLAGLVVCGRCGRRMAVSYGSAYHSYHCRRAQAEYGEPQCQSCPTGALDALVTSAFLEAVAPVSLEATLAALETLEGERAATDRQWQFRLERARYEVVLAQRQYDAVDPDNRLVARELERRWNAALSTLETLESDYALMRRTDLLPLNAAEREEIRRVAADLPGLWQAETTTAVDRKRLLRLAIAAVTVTADRTTRRVDVVVLWTGGATSTHTASLAPGCLHATTDATVIARIRELSRDRPDHAVAQALNAAGMRTQTGKEWTYERVQSMRKRYRIATGCPIQTGSPDPRADGRVSAKAAAQRLGVSRSLVHLWIQHGIIPCDQRCSCSKLWVRLTEADVTRLDGSADVSGLPTLTEVAQATKLQREAVWARVRQGDYVAFRTPRGQGQWEWRLKIAPQSSQSGLSR</sequence>
<dbReference type="InterPro" id="IPR006119">
    <property type="entry name" value="Resolv_N"/>
</dbReference>
<evidence type="ECO:0000259" key="1">
    <source>
        <dbReference type="PROSITE" id="PS51736"/>
    </source>
</evidence>
<protein>
    <submittedName>
        <fullName evidence="2">Recombinase family protein</fullName>
    </submittedName>
</protein>
<evidence type="ECO:0000313" key="3">
    <source>
        <dbReference type="Proteomes" id="UP000509702"/>
    </source>
</evidence>
<dbReference type="KEGG" id="aoz:HUE56_07275"/>
<dbReference type="InterPro" id="IPR036162">
    <property type="entry name" value="Resolvase-like_N_sf"/>
</dbReference>
<feature type="domain" description="Resolvase/invertase-type recombinase catalytic" evidence="1">
    <location>
        <begin position="15"/>
        <end position="166"/>
    </location>
</feature>
<dbReference type="PROSITE" id="PS51736">
    <property type="entry name" value="RECOMBINASES_3"/>
    <property type="match status" value="1"/>
</dbReference>
<geneLocation type="plasmid" evidence="2 3">
    <name>unnamed4</name>
</geneLocation>
<dbReference type="SUPFAM" id="SSF53041">
    <property type="entry name" value="Resolvase-like"/>
    <property type="match status" value="1"/>
</dbReference>
<dbReference type="Gene3D" id="3.40.50.1390">
    <property type="entry name" value="Resolvase, N-terminal catalytic domain"/>
    <property type="match status" value="1"/>
</dbReference>
<dbReference type="Gene3D" id="3.90.1750.20">
    <property type="entry name" value="Putative Large Serine Recombinase, Chain B, Domain 2"/>
    <property type="match status" value="1"/>
</dbReference>
<dbReference type="GO" id="GO:0003677">
    <property type="term" value="F:DNA binding"/>
    <property type="evidence" value="ECO:0007669"/>
    <property type="project" value="InterPro"/>
</dbReference>
<reference evidence="2 3" key="1">
    <citation type="submission" date="2020-06" db="EMBL/GenBank/DDBJ databases">
        <title>Complete genome of Azosprillum oryzae KACC14407.</title>
        <authorList>
            <person name="Kim M."/>
            <person name="Park Y.-J."/>
            <person name="Shin J.-H."/>
        </authorList>
    </citation>
    <scope>NUCLEOTIDE SEQUENCE [LARGE SCALE GENOMIC DNA]</scope>
    <source>
        <strain evidence="2 3">KACC 14407</strain>
        <plasmid evidence="2 3">unnamed4</plasmid>
    </source>
</reference>
<accession>A0A6N1AFV6</accession>
<dbReference type="Pfam" id="PF13408">
    <property type="entry name" value="Zn_ribbon_recom"/>
    <property type="match status" value="1"/>
</dbReference>
<evidence type="ECO:0000313" key="2">
    <source>
        <dbReference type="EMBL" id="QKS50353.1"/>
    </source>
</evidence>
<dbReference type="SMART" id="SM00857">
    <property type="entry name" value="Resolvase"/>
    <property type="match status" value="1"/>
</dbReference>
<organism evidence="2 3">
    <name type="scientific">Azospirillum oryzae</name>
    <dbReference type="NCBI Taxonomy" id="286727"/>
    <lineage>
        <taxon>Bacteria</taxon>
        <taxon>Pseudomonadati</taxon>
        <taxon>Pseudomonadota</taxon>
        <taxon>Alphaproteobacteria</taxon>
        <taxon>Rhodospirillales</taxon>
        <taxon>Azospirillaceae</taxon>
        <taxon>Azospirillum</taxon>
    </lineage>
</organism>
<dbReference type="CDD" id="cd00338">
    <property type="entry name" value="Ser_Recombinase"/>
    <property type="match status" value="1"/>
</dbReference>
<dbReference type="RefSeq" id="WP_149199747.1">
    <property type="nucleotide sequence ID" value="NZ_BSOV01000084.1"/>
</dbReference>
<dbReference type="PANTHER" id="PTHR30461:SF23">
    <property type="entry name" value="DNA RECOMBINASE-RELATED"/>
    <property type="match status" value="1"/>
</dbReference>
<proteinExistence type="predicted"/>
<gene>
    <name evidence="2" type="ORF">HUE56_07275</name>
</gene>
<dbReference type="InterPro" id="IPR025827">
    <property type="entry name" value="Zn_ribbon_recom_dom"/>
</dbReference>
<dbReference type="AlphaFoldDB" id="A0A6N1AFV6"/>
<keyword evidence="3" id="KW-1185">Reference proteome</keyword>